<dbReference type="EMBL" id="SLUK01000002">
    <property type="protein sequence ID" value="TCL44412.1"/>
    <property type="molecule type" value="Genomic_DNA"/>
</dbReference>
<dbReference type="AlphaFoldDB" id="A0A9X8Y8N6"/>
<dbReference type="InterPro" id="IPR029044">
    <property type="entry name" value="Nucleotide-diphossugar_trans"/>
</dbReference>
<keyword evidence="2" id="KW-1185">Reference proteome</keyword>
<gene>
    <name evidence="1" type="ORF">EDD78_10225</name>
</gene>
<protein>
    <submittedName>
        <fullName evidence="1">Uncharacterized protein</fullName>
    </submittedName>
</protein>
<organism evidence="1 2">
    <name type="scientific">Harryflintia acetispora</name>
    <dbReference type="NCBI Taxonomy" id="1849041"/>
    <lineage>
        <taxon>Bacteria</taxon>
        <taxon>Bacillati</taxon>
        <taxon>Bacillota</taxon>
        <taxon>Clostridia</taxon>
        <taxon>Eubacteriales</taxon>
        <taxon>Oscillospiraceae</taxon>
        <taxon>Harryflintia</taxon>
    </lineage>
</organism>
<evidence type="ECO:0000313" key="2">
    <source>
        <dbReference type="Proteomes" id="UP000294682"/>
    </source>
</evidence>
<name>A0A9X8Y8N6_9FIRM</name>
<reference evidence="1 2" key="1">
    <citation type="submission" date="2019-03" db="EMBL/GenBank/DDBJ databases">
        <title>Genomic Encyclopedia of Type Strains, Phase IV (KMG-IV): sequencing the most valuable type-strain genomes for metagenomic binning, comparative biology and taxonomic classification.</title>
        <authorList>
            <person name="Goeker M."/>
        </authorList>
    </citation>
    <scope>NUCLEOTIDE SEQUENCE [LARGE SCALE GENOMIC DNA]</scope>
    <source>
        <strain evidence="1 2">DSM 100433</strain>
    </source>
</reference>
<proteinExistence type="predicted"/>
<comment type="caution">
    <text evidence="1">The sequence shown here is derived from an EMBL/GenBank/DDBJ whole genome shotgun (WGS) entry which is preliminary data.</text>
</comment>
<sequence length="188" mass="21252">MIPLFDVFSREDITLALMRVVGCSHAKRLTAILITLDNESTVCECIASLLGEVDEVLVVDIGSFDKTMERVRALSIPGVRLEKYRAMDCPDLNIFIRGLLSPGWAFYVGHNERLSGNRELPLKSLVNGFNGLSCPESICLCPSGWSGEETDNRIFKSEDFDRFHGNPPRKNDMLNLTIDVSFWDYRQF</sequence>
<accession>A0A9X8Y8N6</accession>
<dbReference type="Proteomes" id="UP000294682">
    <property type="component" value="Unassembled WGS sequence"/>
</dbReference>
<dbReference type="Gene3D" id="3.90.550.10">
    <property type="entry name" value="Spore Coat Polysaccharide Biosynthesis Protein SpsA, Chain A"/>
    <property type="match status" value="1"/>
</dbReference>
<dbReference type="RefSeq" id="WP_079699561.1">
    <property type="nucleotide sequence ID" value="NZ_SLUK01000002.1"/>
</dbReference>
<evidence type="ECO:0000313" key="1">
    <source>
        <dbReference type="EMBL" id="TCL44412.1"/>
    </source>
</evidence>